<keyword evidence="2" id="KW-1185">Reference proteome</keyword>
<comment type="caution">
    <text evidence="1">The sequence shown here is derived from an EMBL/GenBank/DDBJ whole genome shotgun (WGS) entry which is preliminary data.</text>
</comment>
<proteinExistence type="predicted"/>
<protein>
    <submittedName>
        <fullName evidence="1">Uncharacterized protein</fullName>
    </submittedName>
</protein>
<gene>
    <name evidence="1" type="ORF">LOK49_LG06G00665</name>
</gene>
<organism evidence="1 2">
    <name type="scientific">Camellia lanceoleosa</name>
    <dbReference type="NCBI Taxonomy" id="1840588"/>
    <lineage>
        <taxon>Eukaryota</taxon>
        <taxon>Viridiplantae</taxon>
        <taxon>Streptophyta</taxon>
        <taxon>Embryophyta</taxon>
        <taxon>Tracheophyta</taxon>
        <taxon>Spermatophyta</taxon>
        <taxon>Magnoliopsida</taxon>
        <taxon>eudicotyledons</taxon>
        <taxon>Gunneridae</taxon>
        <taxon>Pentapetalae</taxon>
        <taxon>asterids</taxon>
        <taxon>Ericales</taxon>
        <taxon>Theaceae</taxon>
        <taxon>Camellia</taxon>
    </lineage>
</organism>
<name>A0ACC0H9U9_9ERIC</name>
<sequence>MVPRKTNKPYLSMGKEDPEIAENRDAVVAPPRKTVVEPVDHWAFLDEIEAPMWVDLDLEAASGYKDNDDNWFKISHLFHQSSSRRLISAFSRVGEGNANRTSSPKLPHSVSRSRGKNYIIKDWGQSNCCGIASNKHHPIKNLISKSSRLNSSEKIKPKPSNGNRKGNARSKVNSVCSYPKPSSNFGDSKTGSSPAAIKEVESKSASTITSESGEQQHRKLLDVSSQTVSRTSGLLSSLKVVTLRKSCVTRQAMRVEVVGGRQLEGRKSSAGKSSVGSSTHPGYDVKNTTLRASLNKDITPDNNRNAMRAPQANCDKVKKSNMSKESTAKTRDLTSKSGCGSKTIAAAKSADLETAKSKVKKVVHSKAMRLHRVNAQDSVTTKANDKVGVNKYNRLGNGKENVMSERSNTGAGGTVQQVQKVTKQKRIVPKGKLSGRSEGKSLTNVIQKVHFR</sequence>
<evidence type="ECO:0000313" key="2">
    <source>
        <dbReference type="Proteomes" id="UP001060215"/>
    </source>
</evidence>
<accession>A0ACC0H9U9</accession>
<evidence type="ECO:0000313" key="1">
    <source>
        <dbReference type="EMBL" id="KAI8009653.1"/>
    </source>
</evidence>
<dbReference type="EMBL" id="CM045762">
    <property type="protein sequence ID" value="KAI8009653.1"/>
    <property type="molecule type" value="Genomic_DNA"/>
</dbReference>
<dbReference type="Proteomes" id="UP001060215">
    <property type="component" value="Chromosome 5"/>
</dbReference>
<reference evidence="1 2" key="1">
    <citation type="journal article" date="2022" name="Plant J.">
        <title>Chromosome-level genome of Camellia lanceoleosa provides a valuable resource for understanding genome evolution and self-incompatibility.</title>
        <authorList>
            <person name="Gong W."/>
            <person name="Xiao S."/>
            <person name="Wang L."/>
            <person name="Liao Z."/>
            <person name="Chang Y."/>
            <person name="Mo W."/>
            <person name="Hu G."/>
            <person name="Li W."/>
            <person name="Zhao G."/>
            <person name="Zhu H."/>
            <person name="Hu X."/>
            <person name="Ji K."/>
            <person name="Xiang X."/>
            <person name="Song Q."/>
            <person name="Yuan D."/>
            <person name="Jin S."/>
            <person name="Zhang L."/>
        </authorList>
    </citation>
    <scope>NUCLEOTIDE SEQUENCE [LARGE SCALE GENOMIC DNA]</scope>
    <source>
        <strain evidence="1">SQ_2022a</strain>
    </source>
</reference>